<keyword evidence="2" id="KW-0245">EGF-like domain</keyword>
<feature type="binding site" evidence="8">
    <location>
        <position position="230"/>
    </location>
    <ligand>
        <name>Zn(2+)</name>
        <dbReference type="ChEBI" id="CHEBI:29105"/>
        <note>catalytic</note>
    </ligand>
</feature>
<proteinExistence type="inferred from homology"/>
<evidence type="ECO:0000259" key="10">
    <source>
        <dbReference type="PROSITE" id="PS51144"/>
    </source>
</evidence>
<feature type="chain" id="PRO_5044997354" description="Metalloendopeptidase" evidence="9">
    <location>
        <begin position="18"/>
        <end position="1007"/>
    </location>
</feature>
<dbReference type="EC" id="3.4.24.-" evidence="9"/>
<dbReference type="SMART" id="SM01057">
    <property type="entry name" value="Carb_anhydrase"/>
    <property type="match status" value="1"/>
</dbReference>
<name>A0ABR1EC03_NECAM</name>
<dbReference type="Gene3D" id="2.60.120.290">
    <property type="entry name" value="Spermadhesin, CUB domain"/>
    <property type="match status" value="1"/>
</dbReference>
<dbReference type="CDD" id="cd00326">
    <property type="entry name" value="alpha_CA"/>
    <property type="match status" value="1"/>
</dbReference>
<feature type="binding site" evidence="8">
    <location>
        <position position="224"/>
    </location>
    <ligand>
        <name>Zn(2+)</name>
        <dbReference type="ChEBI" id="CHEBI:29105"/>
        <note>catalytic</note>
    </ligand>
</feature>
<keyword evidence="8 9" id="KW-0482">Metalloprotease</keyword>
<evidence type="ECO:0000256" key="6">
    <source>
        <dbReference type="ARBA" id="ARBA00023157"/>
    </source>
</evidence>
<feature type="domain" description="Peptidase M12A" evidence="11">
    <location>
        <begin position="127"/>
        <end position="323"/>
    </location>
</feature>
<evidence type="ECO:0000256" key="3">
    <source>
        <dbReference type="ARBA" id="ARBA00022676"/>
    </source>
</evidence>
<dbReference type="InterPro" id="IPR001506">
    <property type="entry name" value="Peptidase_M12A"/>
</dbReference>
<accession>A0ABR1EC03</accession>
<dbReference type="PROSITE" id="PS00022">
    <property type="entry name" value="EGF_1"/>
    <property type="match status" value="1"/>
</dbReference>
<protein>
    <recommendedName>
        <fullName evidence="9">Metalloendopeptidase</fullName>
        <ecNumber evidence="9">3.4.24.-</ecNumber>
    </recommendedName>
</protein>
<reference evidence="12 13" key="1">
    <citation type="submission" date="2023-08" db="EMBL/GenBank/DDBJ databases">
        <title>A Necator americanus chromosomal reference genome.</title>
        <authorList>
            <person name="Ilik V."/>
            <person name="Petrzelkova K.J."/>
            <person name="Pardy F."/>
            <person name="Fuh T."/>
            <person name="Niatou-Singa F.S."/>
            <person name="Gouil Q."/>
            <person name="Baker L."/>
            <person name="Ritchie M.E."/>
            <person name="Jex A.R."/>
            <person name="Gazzola D."/>
            <person name="Li H."/>
            <person name="Toshio Fujiwara R."/>
            <person name="Zhan B."/>
            <person name="Aroian R.V."/>
            <person name="Pafco B."/>
            <person name="Schwarz E.M."/>
        </authorList>
    </citation>
    <scope>NUCLEOTIDE SEQUENCE [LARGE SCALE GENOMIC DNA]</scope>
    <source>
        <strain evidence="12 13">Aroian</strain>
        <tissue evidence="12">Whole animal</tissue>
    </source>
</reference>
<dbReference type="Proteomes" id="UP001303046">
    <property type="component" value="Unassembled WGS sequence"/>
</dbReference>
<dbReference type="InterPro" id="IPR036398">
    <property type="entry name" value="CA_dom_sf"/>
</dbReference>
<gene>
    <name evidence="12" type="primary">Necator_chrX.g21780</name>
    <name evidence="12" type="ORF">RB195_021619</name>
</gene>
<dbReference type="PROSITE" id="PS00375">
    <property type="entry name" value="UDPGT"/>
    <property type="match status" value="1"/>
</dbReference>
<dbReference type="Pfam" id="PF00194">
    <property type="entry name" value="Carb_anhydrase"/>
    <property type="match status" value="1"/>
</dbReference>
<comment type="caution">
    <text evidence="8">Lacks conserved residue(s) required for the propagation of feature annotation.</text>
</comment>
<sequence>MLVLAFLFLIACTCANAKSEPSLDDIIDLLKKIDFATLADIHNKLKNLTNVVINSLEITEEEKILLKEKIEKLRDPPLSGELEDILMKRNVFYYTLQGDIMLTREQGDALIEDVKRLEGGAPLRKPRGVYPDVSYKWPKKMIHYSFHKSASDKVMQVFRNAANAWTKDTCVDIIEDKSGLKENGVIVASAPFCASFLGKAGVPQMIFLNEFCETFRSAAHELGHTLGLLHQEGREDRDKYVRIVIENLELNQTYMAFKQTQETNKDYGIDYDFGSIMEIGSLSGSSNGKPTIASIDRNYMKNLRSESISFADLYLVNIHYNCSGSCKKHIECKNGGFQHPRDCDRCICPGGYGGSRCGRRPSGCGSKKYATTHWRALTEDLRNDNPHRYLDGYKRCTYWIESPRNTKIQIRIAAIKNSFNKTDLYCNDGGVEVKANEDQRLTGYKFCSNDDRPNITSHYNLVPIIFFNRTPYENKISIQYRYGELIIFPTVYSPNIIADVKTMPTKAHVINVELGLSLDLSSAQRLFPEFEQILTDKFGNSWTTQKQADILSYIFVNSDEMIDFPRVITSKFKYIGGLRMPKPKPLCQEWDRVFASAKRGIILMSFGTMARSTEMGIQRRDAFVRAFKAFPDITFIWRYENNSDHFTDASNIILYNWLPQVDMLNDERTLAFITHGGMGGVFESARAGVPVITIPLFADQLRNARMMEYRGMGTVIDKDDVTENRLITAIEEILKPRYVQAAKRLSEQLRNKPFSPEEVLIRYVDYAIRYNITITQRRQSPIDIRSDVVCHDPEHCKPDSLNINYTVGDCYDVVCSATGFKVNVGRKCTTTLSASHLPGTFELAQFHAHWSKDGSCGSEHLLDGKAMSGEVHFVFWNTKYGTFSDAAEKEDGLAVVGVFIKEGAHSANYEPLFNVIHKAIGSTSPALMPKDFVLDQLFPPPGQRDYVTYLGSLTTPPYSESVIWTVLTTPVEVSKEQLNILRKIVGANYRECQQLCERTVRASGVKV</sequence>
<dbReference type="SUPFAM" id="SSF49854">
    <property type="entry name" value="Spermadhesin, CUB domain"/>
    <property type="match status" value="1"/>
</dbReference>
<feature type="active site" evidence="8">
    <location>
        <position position="221"/>
    </location>
</feature>
<dbReference type="InterPro" id="IPR000742">
    <property type="entry name" value="EGF"/>
</dbReference>
<keyword evidence="13" id="KW-1185">Reference proteome</keyword>
<keyword evidence="6" id="KW-1015">Disulfide bond</keyword>
<dbReference type="Pfam" id="PF01400">
    <property type="entry name" value="Astacin"/>
    <property type="match status" value="1"/>
</dbReference>
<evidence type="ECO:0000259" key="11">
    <source>
        <dbReference type="PROSITE" id="PS51864"/>
    </source>
</evidence>
<keyword evidence="8 9" id="KW-0479">Metal-binding</keyword>
<dbReference type="SUPFAM" id="SSF51069">
    <property type="entry name" value="Carbonic anhydrase"/>
    <property type="match status" value="1"/>
</dbReference>
<keyword evidence="3" id="KW-0328">Glycosyltransferase</keyword>
<comment type="catalytic activity">
    <reaction evidence="7">
        <text>glucuronate acceptor + UDP-alpha-D-glucuronate = acceptor beta-D-glucuronoside + UDP + H(+)</text>
        <dbReference type="Rhea" id="RHEA:21032"/>
        <dbReference type="ChEBI" id="CHEBI:15378"/>
        <dbReference type="ChEBI" id="CHEBI:58052"/>
        <dbReference type="ChEBI" id="CHEBI:58223"/>
        <dbReference type="ChEBI" id="CHEBI:132367"/>
        <dbReference type="ChEBI" id="CHEBI:132368"/>
        <dbReference type="EC" id="2.4.1.17"/>
    </reaction>
</comment>
<dbReference type="PROSITE" id="PS01186">
    <property type="entry name" value="EGF_2"/>
    <property type="match status" value="1"/>
</dbReference>
<evidence type="ECO:0000256" key="2">
    <source>
        <dbReference type="ARBA" id="ARBA00022536"/>
    </source>
</evidence>
<comment type="similarity">
    <text evidence="1">Belongs to the UDP-glycosyltransferase family.</text>
</comment>
<feature type="signal peptide" evidence="9">
    <location>
        <begin position="1"/>
        <end position="17"/>
    </location>
</feature>
<keyword evidence="8 9" id="KW-0645">Protease</keyword>
<comment type="cofactor">
    <cofactor evidence="8 9">
        <name>Zn(2+)</name>
        <dbReference type="ChEBI" id="CHEBI:29105"/>
    </cofactor>
    <text evidence="8 9">Binds 1 zinc ion per subunit.</text>
</comment>
<dbReference type="PRINTS" id="PR00480">
    <property type="entry name" value="ASTACIN"/>
</dbReference>
<evidence type="ECO:0000256" key="5">
    <source>
        <dbReference type="ARBA" id="ARBA00022729"/>
    </source>
</evidence>
<keyword evidence="5 9" id="KW-0732">Signal</keyword>
<dbReference type="Gene3D" id="3.40.390.10">
    <property type="entry name" value="Collagenase (Catalytic Domain)"/>
    <property type="match status" value="1"/>
</dbReference>
<evidence type="ECO:0000256" key="7">
    <source>
        <dbReference type="ARBA" id="ARBA00047475"/>
    </source>
</evidence>
<dbReference type="PROSITE" id="PS51144">
    <property type="entry name" value="ALPHA_CA_2"/>
    <property type="match status" value="1"/>
</dbReference>
<keyword evidence="8 9" id="KW-0862">Zinc</keyword>
<keyword evidence="4" id="KW-0808">Transferase</keyword>
<evidence type="ECO:0000256" key="1">
    <source>
        <dbReference type="ARBA" id="ARBA00009995"/>
    </source>
</evidence>
<dbReference type="Pfam" id="PF00201">
    <property type="entry name" value="UDPGT"/>
    <property type="match status" value="1"/>
</dbReference>
<dbReference type="InterPro" id="IPR001148">
    <property type="entry name" value="CA_dom"/>
</dbReference>
<dbReference type="InterPro" id="IPR050271">
    <property type="entry name" value="UDP-glycosyltransferase"/>
</dbReference>
<dbReference type="SUPFAM" id="SSF53756">
    <property type="entry name" value="UDP-Glycosyltransferase/glycogen phosphorylase"/>
    <property type="match status" value="1"/>
</dbReference>
<organism evidence="12 13">
    <name type="scientific">Necator americanus</name>
    <name type="common">Human hookworm</name>
    <dbReference type="NCBI Taxonomy" id="51031"/>
    <lineage>
        <taxon>Eukaryota</taxon>
        <taxon>Metazoa</taxon>
        <taxon>Ecdysozoa</taxon>
        <taxon>Nematoda</taxon>
        <taxon>Chromadorea</taxon>
        <taxon>Rhabditida</taxon>
        <taxon>Rhabditina</taxon>
        <taxon>Rhabditomorpha</taxon>
        <taxon>Strongyloidea</taxon>
        <taxon>Ancylostomatidae</taxon>
        <taxon>Bunostominae</taxon>
        <taxon>Necator</taxon>
    </lineage>
</organism>
<dbReference type="Gene3D" id="3.40.50.2000">
    <property type="entry name" value="Glycogen Phosphorylase B"/>
    <property type="match status" value="1"/>
</dbReference>
<dbReference type="InterPro" id="IPR006026">
    <property type="entry name" value="Peptidase_Metallo"/>
</dbReference>
<dbReference type="InterPro" id="IPR035914">
    <property type="entry name" value="Sperma_CUB_dom_sf"/>
</dbReference>
<dbReference type="InterPro" id="IPR024079">
    <property type="entry name" value="MetalloPept_cat_dom_sf"/>
</dbReference>
<dbReference type="InterPro" id="IPR002213">
    <property type="entry name" value="UDP_glucos_trans"/>
</dbReference>
<dbReference type="PROSITE" id="PS51864">
    <property type="entry name" value="ASTACIN"/>
    <property type="match status" value="1"/>
</dbReference>
<evidence type="ECO:0000256" key="9">
    <source>
        <dbReference type="RuleBase" id="RU361183"/>
    </source>
</evidence>
<dbReference type="Gene3D" id="3.10.200.10">
    <property type="entry name" value="Alpha carbonic anhydrase"/>
    <property type="match status" value="1"/>
</dbReference>
<dbReference type="SUPFAM" id="SSF55486">
    <property type="entry name" value="Metalloproteases ('zincins'), catalytic domain"/>
    <property type="match status" value="1"/>
</dbReference>
<evidence type="ECO:0000313" key="13">
    <source>
        <dbReference type="Proteomes" id="UP001303046"/>
    </source>
</evidence>
<dbReference type="CDD" id="cd03784">
    <property type="entry name" value="GT1_Gtf-like"/>
    <property type="match status" value="1"/>
</dbReference>
<dbReference type="EMBL" id="JAVFWL010000006">
    <property type="protein sequence ID" value="KAK6760191.1"/>
    <property type="molecule type" value="Genomic_DNA"/>
</dbReference>
<evidence type="ECO:0000256" key="4">
    <source>
        <dbReference type="ARBA" id="ARBA00022679"/>
    </source>
</evidence>
<dbReference type="PANTHER" id="PTHR48043:SF145">
    <property type="entry name" value="FI06409P-RELATED"/>
    <property type="match status" value="1"/>
</dbReference>
<dbReference type="InterPro" id="IPR035595">
    <property type="entry name" value="UDP_glycos_trans_CS"/>
</dbReference>
<feature type="binding site" evidence="8">
    <location>
        <position position="220"/>
    </location>
    <ligand>
        <name>Zn(2+)</name>
        <dbReference type="ChEBI" id="CHEBI:29105"/>
        <note>catalytic</note>
    </ligand>
</feature>
<dbReference type="SMART" id="SM00235">
    <property type="entry name" value="ZnMc"/>
    <property type="match status" value="1"/>
</dbReference>
<feature type="domain" description="Alpha-carbonic anhydrase" evidence="10">
    <location>
        <begin position="752"/>
        <end position="1007"/>
    </location>
</feature>
<keyword evidence="8 9" id="KW-0378">Hydrolase</keyword>
<dbReference type="PANTHER" id="PTHR48043">
    <property type="entry name" value="EG:EG0003.4 PROTEIN-RELATED"/>
    <property type="match status" value="1"/>
</dbReference>
<comment type="caution">
    <text evidence="12">The sequence shown here is derived from an EMBL/GenBank/DDBJ whole genome shotgun (WGS) entry which is preliminary data.</text>
</comment>
<evidence type="ECO:0000256" key="8">
    <source>
        <dbReference type="PROSITE-ProRule" id="PRU01211"/>
    </source>
</evidence>
<evidence type="ECO:0000313" key="12">
    <source>
        <dbReference type="EMBL" id="KAK6760191.1"/>
    </source>
</evidence>